<dbReference type="RefSeq" id="WP_212193345.1">
    <property type="nucleotide sequence ID" value="NZ_JAGTAR010000062.1"/>
</dbReference>
<comment type="function">
    <text evidence="5">Catalyzes the phosphorylation of the 3'-hydroxyl group of dephosphocoenzyme A to form coenzyme A.</text>
</comment>
<evidence type="ECO:0000313" key="7">
    <source>
        <dbReference type="EMBL" id="MBR8538322.1"/>
    </source>
</evidence>
<evidence type="ECO:0000256" key="6">
    <source>
        <dbReference type="NCBIfam" id="TIGR00152"/>
    </source>
</evidence>
<reference evidence="7" key="1">
    <citation type="journal article" date="2018" name="Int. J. Syst. Evol. Microbiol.">
        <title>Carboxylicivirga sediminis sp. nov., isolated from coastal sediment.</title>
        <authorList>
            <person name="Wang F.Q."/>
            <person name="Ren L.H."/>
            <person name="Zou R.J."/>
            <person name="Sun Y.Z."/>
            <person name="Liu X.J."/>
            <person name="Jiang F."/>
            <person name="Liu L.J."/>
        </authorList>
    </citation>
    <scope>NUCLEOTIDE SEQUENCE</scope>
    <source>
        <strain evidence="7">JR1</strain>
    </source>
</reference>
<dbReference type="EMBL" id="JAGTAR010000062">
    <property type="protein sequence ID" value="MBR8538322.1"/>
    <property type="molecule type" value="Genomic_DNA"/>
</dbReference>
<accession>A0A941F8S4</accession>
<dbReference type="NCBIfam" id="TIGR00152">
    <property type="entry name" value="dephospho-CoA kinase"/>
    <property type="match status" value="1"/>
</dbReference>
<keyword evidence="5 7" id="KW-0808">Transferase</keyword>
<dbReference type="InterPro" id="IPR001977">
    <property type="entry name" value="Depp_CoAkinase"/>
</dbReference>
<evidence type="ECO:0000256" key="1">
    <source>
        <dbReference type="ARBA" id="ARBA00009018"/>
    </source>
</evidence>
<dbReference type="Pfam" id="PF01121">
    <property type="entry name" value="CoaE"/>
    <property type="match status" value="1"/>
</dbReference>
<dbReference type="GO" id="GO:0005524">
    <property type="term" value="F:ATP binding"/>
    <property type="evidence" value="ECO:0007669"/>
    <property type="project" value="UniProtKB-UniRule"/>
</dbReference>
<keyword evidence="4 5" id="KW-0173">Coenzyme A biosynthesis</keyword>
<keyword evidence="3 5" id="KW-0067">ATP-binding</keyword>
<comment type="pathway">
    <text evidence="5">Cofactor biosynthesis; coenzyme A biosynthesis; CoA from (R)-pantothenate: step 5/5.</text>
</comment>
<keyword evidence="8" id="KW-1185">Reference proteome</keyword>
<keyword evidence="2 5" id="KW-0547">Nucleotide-binding</keyword>
<dbReference type="HAMAP" id="MF_00376">
    <property type="entry name" value="Dephospho_CoA_kinase"/>
    <property type="match status" value="1"/>
</dbReference>
<gene>
    <name evidence="5 7" type="primary">coaE</name>
    <name evidence="7" type="ORF">KDU71_22315</name>
</gene>
<sequence length="191" mass="21662">MIKIGITGGIGSGKTTVARLFLSLGFPVYEADVEAKKLINHNERVKQQIIELLGEKAYNAEGYNRAYVGSVVFNDKLILNQLNRIVHPAVANHFEQWCDMHNDHNIVFQEAAILFENGSYIKFDKTILVTAPQHLRLQRVMRRDGLSEQKVIERMNSQWTDEAKIKLADFVIDCDGQSLVIPQVLNVLKSL</sequence>
<comment type="similarity">
    <text evidence="1 5">Belongs to the CoaE family.</text>
</comment>
<feature type="binding site" evidence="5">
    <location>
        <begin position="11"/>
        <end position="16"/>
    </location>
    <ligand>
        <name>ATP</name>
        <dbReference type="ChEBI" id="CHEBI:30616"/>
    </ligand>
</feature>
<reference evidence="7" key="2">
    <citation type="submission" date="2021-04" db="EMBL/GenBank/DDBJ databases">
        <authorList>
            <person name="Zhang T."/>
            <person name="Zhang Y."/>
            <person name="Lu D."/>
            <person name="Zuo D."/>
            <person name="Du Z."/>
        </authorList>
    </citation>
    <scope>NUCLEOTIDE SEQUENCE</scope>
    <source>
        <strain evidence="7">JR1</strain>
    </source>
</reference>
<dbReference type="EC" id="2.7.1.24" evidence="5 6"/>
<dbReference type="GO" id="GO:0015937">
    <property type="term" value="P:coenzyme A biosynthetic process"/>
    <property type="evidence" value="ECO:0007669"/>
    <property type="project" value="UniProtKB-UniRule"/>
</dbReference>
<protein>
    <recommendedName>
        <fullName evidence="5 6">Dephospho-CoA kinase</fullName>
        <ecNumber evidence="5 6">2.7.1.24</ecNumber>
    </recommendedName>
    <alternativeName>
        <fullName evidence="5">Dephosphocoenzyme A kinase</fullName>
    </alternativeName>
</protein>
<dbReference type="Gene3D" id="3.40.50.300">
    <property type="entry name" value="P-loop containing nucleotide triphosphate hydrolases"/>
    <property type="match status" value="1"/>
</dbReference>
<evidence type="ECO:0000256" key="3">
    <source>
        <dbReference type="ARBA" id="ARBA00022840"/>
    </source>
</evidence>
<keyword evidence="5 7" id="KW-0418">Kinase</keyword>
<dbReference type="PROSITE" id="PS51219">
    <property type="entry name" value="DPCK"/>
    <property type="match status" value="1"/>
</dbReference>
<evidence type="ECO:0000313" key="8">
    <source>
        <dbReference type="Proteomes" id="UP000679220"/>
    </source>
</evidence>
<keyword evidence="5" id="KW-0963">Cytoplasm</keyword>
<dbReference type="GO" id="GO:0005737">
    <property type="term" value="C:cytoplasm"/>
    <property type="evidence" value="ECO:0007669"/>
    <property type="project" value="UniProtKB-SubCell"/>
</dbReference>
<evidence type="ECO:0000256" key="5">
    <source>
        <dbReference type="HAMAP-Rule" id="MF_00376"/>
    </source>
</evidence>
<comment type="subcellular location">
    <subcellularLocation>
        <location evidence="5">Cytoplasm</location>
    </subcellularLocation>
</comment>
<dbReference type="PANTHER" id="PTHR10695">
    <property type="entry name" value="DEPHOSPHO-COA KINASE-RELATED"/>
    <property type="match status" value="1"/>
</dbReference>
<dbReference type="PANTHER" id="PTHR10695:SF46">
    <property type="entry name" value="BIFUNCTIONAL COENZYME A SYNTHASE-RELATED"/>
    <property type="match status" value="1"/>
</dbReference>
<dbReference type="GO" id="GO:0004140">
    <property type="term" value="F:dephospho-CoA kinase activity"/>
    <property type="evidence" value="ECO:0007669"/>
    <property type="project" value="UniProtKB-UniRule"/>
</dbReference>
<dbReference type="SUPFAM" id="SSF52540">
    <property type="entry name" value="P-loop containing nucleoside triphosphate hydrolases"/>
    <property type="match status" value="1"/>
</dbReference>
<dbReference type="AlphaFoldDB" id="A0A941F8S4"/>
<dbReference type="InterPro" id="IPR027417">
    <property type="entry name" value="P-loop_NTPase"/>
</dbReference>
<dbReference type="CDD" id="cd02022">
    <property type="entry name" value="DPCK"/>
    <property type="match status" value="1"/>
</dbReference>
<dbReference type="Proteomes" id="UP000679220">
    <property type="component" value="Unassembled WGS sequence"/>
</dbReference>
<evidence type="ECO:0000256" key="4">
    <source>
        <dbReference type="ARBA" id="ARBA00022993"/>
    </source>
</evidence>
<evidence type="ECO:0000256" key="2">
    <source>
        <dbReference type="ARBA" id="ARBA00022741"/>
    </source>
</evidence>
<proteinExistence type="inferred from homology"/>
<comment type="catalytic activity">
    <reaction evidence="5">
        <text>3'-dephospho-CoA + ATP = ADP + CoA + H(+)</text>
        <dbReference type="Rhea" id="RHEA:18245"/>
        <dbReference type="ChEBI" id="CHEBI:15378"/>
        <dbReference type="ChEBI" id="CHEBI:30616"/>
        <dbReference type="ChEBI" id="CHEBI:57287"/>
        <dbReference type="ChEBI" id="CHEBI:57328"/>
        <dbReference type="ChEBI" id="CHEBI:456216"/>
        <dbReference type="EC" id="2.7.1.24"/>
    </reaction>
</comment>
<name>A0A941F8S4_9BACT</name>
<organism evidence="7 8">
    <name type="scientific">Carboxylicivirga sediminis</name>
    <dbReference type="NCBI Taxonomy" id="2006564"/>
    <lineage>
        <taxon>Bacteria</taxon>
        <taxon>Pseudomonadati</taxon>
        <taxon>Bacteroidota</taxon>
        <taxon>Bacteroidia</taxon>
        <taxon>Marinilabiliales</taxon>
        <taxon>Marinilabiliaceae</taxon>
        <taxon>Carboxylicivirga</taxon>
    </lineage>
</organism>
<comment type="caution">
    <text evidence="7">The sequence shown here is derived from an EMBL/GenBank/DDBJ whole genome shotgun (WGS) entry which is preliminary data.</text>
</comment>